<sequence>SQTHCFTHDFFVVFHDAPVSSASCTVYRLDDFKVSWTTQLQLYPDLIITPQSSSYLRNSFVSATFDLPTLDTDYIILSTLYSQVLHLYQIDEPNQDVTCRGTIEMAYFHPSKFDLGGFCSYFYAVERNNHASDIQLFHFIV</sequence>
<protein>
    <submittedName>
        <fullName evidence="1">Uncharacterized protein</fullName>
    </submittedName>
</protein>
<dbReference type="EMBL" id="GBHO01018899">
    <property type="protein sequence ID" value="JAG24705.1"/>
    <property type="molecule type" value="Transcribed_RNA"/>
</dbReference>
<name>A0A0A9Y5A8_LYGHE</name>
<reference evidence="1" key="2">
    <citation type="submission" date="2014-07" db="EMBL/GenBank/DDBJ databases">
        <authorList>
            <person name="Hull J."/>
        </authorList>
    </citation>
    <scope>NUCLEOTIDE SEQUENCE</scope>
</reference>
<reference evidence="1" key="1">
    <citation type="journal article" date="2014" name="PLoS ONE">
        <title>Transcriptome-Based Identification of ABC Transporters in the Western Tarnished Plant Bug Lygus hesperus.</title>
        <authorList>
            <person name="Hull J.J."/>
            <person name="Chaney K."/>
            <person name="Geib S.M."/>
            <person name="Fabrick J.A."/>
            <person name="Brent C.S."/>
            <person name="Walsh D."/>
            <person name="Lavine L.C."/>
        </authorList>
    </citation>
    <scope>NUCLEOTIDE SEQUENCE</scope>
</reference>
<accession>A0A0A9Y5A8</accession>
<organism evidence="1">
    <name type="scientific">Lygus hesperus</name>
    <name type="common">Western plant bug</name>
    <dbReference type="NCBI Taxonomy" id="30085"/>
    <lineage>
        <taxon>Eukaryota</taxon>
        <taxon>Metazoa</taxon>
        <taxon>Ecdysozoa</taxon>
        <taxon>Arthropoda</taxon>
        <taxon>Hexapoda</taxon>
        <taxon>Insecta</taxon>
        <taxon>Pterygota</taxon>
        <taxon>Neoptera</taxon>
        <taxon>Paraneoptera</taxon>
        <taxon>Hemiptera</taxon>
        <taxon>Heteroptera</taxon>
        <taxon>Panheteroptera</taxon>
        <taxon>Cimicomorpha</taxon>
        <taxon>Miridae</taxon>
        <taxon>Mirini</taxon>
        <taxon>Lygus</taxon>
    </lineage>
</organism>
<evidence type="ECO:0000313" key="2">
    <source>
        <dbReference type="EMBL" id="JAG24706.1"/>
    </source>
</evidence>
<feature type="non-terminal residue" evidence="1">
    <location>
        <position position="1"/>
    </location>
</feature>
<gene>
    <name evidence="1" type="ORF">CM83_34538</name>
    <name evidence="2" type="ORF">CM83_34539</name>
</gene>
<evidence type="ECO:0000313" key="1">
    <source>
        <dbReference type="EMBL" id="JAG24705.1"/>
    </source>
</evidence>
<dbReference type="AlphaFoldDB" id="A0A0A9Y5A8"/>
<proteinExistence type="predicted"/>
<dbReference type="EMBL" id="GBHO01018898">
    <property type="protein sequence ID" value="JAG24706.1"/>
    <property type="molecule type" value="Transcribed_RNA"/>
</dbReference>